<dbReference type="AlphaFoldDB" id="K4A407"/>
<dbReference type="Gramene" id="KQL23081">
    <property type="protein sequence ID" value="KQL23081"/>
    <property type="gene ID" value="SETIT_033611mg"/>
</dbReference>
<reference evidence="1" key="2">
    <citation type="submission" date="2018-08" db="UniProtKB">
        <authorList>
            <consortium name="EnsemblPlants"/>
        </authorList>
    </citation>
    <scope>IDENTIFICATION</scope>
    <source>
        <strain evidence="1">Yugu1</strain>
    </source>
</reference>
<accession>K4A407</accession>
<dbReference type="HOGENOM" id="CLU_2946036_0_0_1"/>
<dbReference type="EMBL" id="AGNK02000783">
    <property type="status" value="NOT_ANNOTATED_CDS"/>
    <property type="molecule type" value="Genomic_DNA"/>
</dbReference>
<reference evidence="2" key="1">
    <citation type="journal article" date="2012" name="Nat. Biotechnol.">
        <title>Reference genome sequence of the model plant Setaria.</title>
        <authorList>
            <person name="Bennetzen J.L."/>
            <person name="Schmutz J."/>
            <person name="Wang H."/>
            <person name="Percifield R."/>
            <person name="Hawkins J."/>
            <person name="Pontaroli A.C."/>
            <person name="Estep M."/>
            <person name="Feng L."/>
            <person name="Vaughn J.N."/>
            <person name="Grimwood J."/>
            <person name="Jenkins J."/>
            <person name="Barry K."/>
            <person name="Lindquist E."/>
            <person name="Hellsten U."/>
            <person name="Deshpande S."/>
            <person name="Wang X."/>
            <person name="Wu X."/>
            <person name="Mitros T."/>
            <person name="Triplett J."/>
            <person name="Yang X."/>
            <person name="Ye C.Y."/>
            <person name="Mauro-Herrera M."/>
            <person name="Wang L."/>
            <person name="Li P."/>
            <person name="Sharma M."/>
            <person name="Sharma R."/>
            <person name="Ronald P.C."/>
            <person name="Panaud O."/>
            <person name="Kellogg E.A."/>
            <person name="Brutnell T.P."/>
            <person name="Doust A.N."/>
            <person name="Tuskan G.A."/>
            <person name="Rokhsar D."/>
            <person name="Devos K.M."/>
        </authorList>
    </citation>
    <scope>NUCLEOTIDE SEQUENCE [LARGE SCALE GENOMIC DNA]</scope>
    <source>
        <strain evidence="2">cv. Yugu1</strain>
    </source>
</reference>
<proteinExistence type="predicted"/>
<evidence type="ECO:0000313" key="2">
    <source>
        <dbReference type="Proteomes" id="UP000004995"/>
    </source>
</evidence>
<dbReference type="InParanoid" id="K4A407"/>
<organism evidence="1 2">
    <name type="scientific">Setaria italica</name>
    <name type="common">Foxtail millet</name>
    <name type="synonym">Panicum italicum</name>
    <dbReference type="NCBI Taxonomy" id="4555"/>
    <lineage>
        <taxon>Eukaryota</taxon>
        <taxon>Viridiplantae</taxon>
        <taxon>Streptophyta</taxon>
        <taxon>Embryophyta</taxon>
        <taxon>Tracheophyta</taxon>
        <taxon>Spermatophyta</taxon>
        <taxon>Magnoliopsida</taxon>
        <taxon>Liliopsida</taxon>
        <taxon>Poales</taxon>
        <taxon>Poaceae</taxon>
        <taxon>PACMAD clade</taxon>
        <taxon>Panicoideae</taxon>
        <taxon>Panicodae</taxon>
        <taxon>Paniceae</taxon>
        <taxon>Cenchrinae</taxon>
        <taxon>Setaria</taxon>
    </lineage>
</organism>
<evidence type="ECO:0000313" key="1">
    <source>
        <dbReference type="EnsemblPlants" id="KQL23081"/>
    </source>
</evidence>
<dbReference type="Proteomes" id="UP000004995">
    <property type="component" value="Unassembled WGS sequence"/>
</dbReference>
<dbReference type="EnsemblPlants" id="KQL23081">
    <property type="protein sequence ID" value="KQL23081"/>
    <property type="gene ID" value="SETIT_033611mg"/>
</dbReference>
<sequence>MQCTSRVKALPIRRPDGALEALRCVLTGFMLLQMSKSVSCRGKPLIQEFPTLNSKLHFLR</sequence>
<keyword evidence="2" id="KW-1185">Reference proteome</keyword>
<name>K4A407_SETIT</name>
<dbReference type="ExpressionAtlas" id="K4A407">
    <property type="expression patterns" value="baseline"/>
</dbReference>
<protein>
    <submittedName>
        <fullName evidence="1">Uncharacterized protein</fullName>
    </submittedName>
</protein>